<dbReference type="PANTHER" id="PTHR11079:SF162">
    <property type="entry name" value="RIBOFLAVIN BIOSYNTHESIS PROTEIN PYRD, CHLOROPLASTIC"/>
    <property type="match status" value="1"/>
</dbReference>
<dbReference type="Pfam" id="PF00383">
    <property type="entry name" value="dCMP_cyt_deam_1"/>
    <property type="match status" value="1"/>
</dbReference>
<dbReference type="NCBIfam" id="TIGR00326">
    <property type="entry name" value="eubact_ribD"/>
    <property type="match status" value="1"/>
</dbReference>
<evidence type="ECO:0000313" key="7">
    <source>
        <dbReference type="Proteomes" id="UP000674084"/>
    </source>
</evidence>
<comment type="pathway">
    <text evidence="1">Cofactor biosynthesis; riboflavin biosynthesis; 5-amino-6-(D-ribitylamino)uracil from GTP: step 2/4.</text>
</comment>
<comment type="caution">
    <text evidence="6">The sequence shown here is derived from an EMBL/GenBank/DDBJ whole genome shotgun (WGS) entry which is preliminary data.</text>
</comment>
<dbReference type="Gene3D" id="3.40.140.10">
    <property type="entry name" value="Cytidine Deaminase, domain 2"/>
    <property type="match status" value="1"/>
</dbReference>
<dbReference type="PROSITE" id="PS51747">
    <property type="entry name" value="CYT_DCMP_DEAMINASES_2"/>
    <property type="match status" value="1"/>
</dbReference>
<proteinExistence type="predicted"/>
<dbReference type="GO" id="GO:0008835">
    <property type="term" value="F:diaminohydroxyphosphoribosylaminopyrimidine deaminase activity"/>
    <property type="evidence" value="ECO:0007669"/>
    <property type="project" value="UniProtKB-EC"/>
</dbReference>
<dbReference type="SUPFAM" id="SSF53927">
    <property type="entry name" value="Cytidine deaminase-like"/>
    <property type="match status" value="1"/>
</dbReference>
<sequence length="300" mass="31264">MRLTELGAMRQALTLAALRIGATSPNPPVGCVILDPAGGVLGAGFHGRKGEPHAEVNALRAAGDRAGGATAVVTLEPCCHVGVTPACHQALIDAGVARVVVGLEDPTSRGQGGIALLRQAGIDVIVGTAEREVRLLLHPWLHSLAQGRPYLIWGTSTDTDGRERLRKFAAPEVDLIIDECGEVAEAIAGRHHPDVLRTPAGPLPREPEEAVSALGATGARRALILGGQTDIATAPLFTGGWIDRVLSHTRDPAIPSLDGLAPEIIDLPPGWNLAALHPVLDGIITDYRPEDPTPGADPEP</sequence>
<dbReference type="InterPro" id="IPR002125">
    <property type="entry name" value="CMP_dCMP_dom"/>
</dbReference>
<dbReference type="GO" id="GO:0008703">
    <property type="term" value="F:5-amino-6-(5-phosphoribosylamino)uracil reductase activity"/>
    <property type="evidence" value="ECO:0007669"/>
    <property type="project" value="UniProtKB-EC"/>
</dbReference>
<dbReference type="CDD" id="cd01284">
    <property type="entry name" value="Riboflavin_deaminase-reductase"/>
    <property type="match status" value="1"/>
</dbReference>
<evidence type="ECO:0000259" key="5">
    <source>
        <dbReference type="PROSITE" id="PS51747"/>
    </source>
</evidence>
<accession>A0ABS5DQS1</accession>
<name>A0ABS5DQS1_9PSEU</name>
<dbReference type="InterPro" id="IPR016193">
    <property type="entry name" value="Cytidine_deaminase-like"/>
</dbReference>
<evidence type="ECO:0000256" key="2">
    <source>
        <dbReference type="ARBA" id="ARBA00012766"/>
    </source>
</evidence>
<keyword evidence="4" id="KW-0862">Zinc</keyword>
<keyword evidence="6" id="KW-0560">Oxidoreductase</keyword>
<reference evidence="6 7" key="1">
    <citation type="submission" date="2021-04" db="EMBL/GenBank/DDBJ databases">
        <title>Whole-genome sequencing of Saccharopolyspora endophytica KCTC 19397.</title>
        <authorList>
            <person name="Ay H."/>
            <person name="Saygin H."/>
            <person name="Sahin N."/>
        </authorList>
    </citation>
    <scope>NUCLEOTIDE SEQUENCE [LARGE SCALE GENOMIC DNA]</scope>
    <source>
        <strain evidence="6 7">KCTC 19397</strain>
    </source>
</reference>
<dbReference type="InterPro" id="IPR004794">
    <property type="entry name" value="Eubact_RibD"/>
</dbReference>
<dbReference type="PROSITE" id="PS00903">
    <property type="entry name" value="CYT_DCMP_DEAMINASES_1"/>
    <property type="match status" value="1"/>
</dbReference>
<dbReference type="Proteomes" id="UP000674084">
    <property type="component" value="Unassembled WGS sequence"/>
</dbReference>
<dbReference type="InterPro" id="IPR016192">
    <property type="entry name" value="APOBEC/CMP_deaminase_Zn-bd"/>
</dbReference>
<organism evidence="6 7">
    <name type="scientific">Saccharopolyspora endophytica</name>
    <dbReference type="NCBI Taxonomy" id="543886"/>
    <lineage>
        <taxon>Bacteria</taxon>
        <taxon>Bacillati</taxon>
        <taxon>Actinomycetota</taxon>
        <taxon>Actinomycetes</taxon>
        <taxon>Pseudonocardiales</taxon>
        <taxon>Pseudonocardiaceae</taxon>
        <taxon>Saccharopolyspora</taxon>
    </lineage>
</organism>
<keyword evidence="7" id="KW-1185">Reference proteome</keyword>
<gene>
    <name evidence="6" type="primary">ribD</name>
    <name evidence="6" type="ORF">KBO27_32085</name>
</gene>
<evidence type="ECO:0000313" key="6">
    <source>
        <dbReference type="EMBL" id="MBQ0928608.1"/>
    </source>
</evidence>
<dbReference type="EC" id="3.5.4.26" evidence="2"/>
<evidence type="ECO:0000256" key="1">
    <source>
        <dbReference type="ARBA" id="ARBA00004882"/>
    </source>
</evidence>
<dbReference type="EMBL" id="JAGPXE010000021">
    <property type="protein sequence ID" value="MBQ0928608.1"/>
    <property type="molecule type" value="Genomic_DNA"/>
</dbReference>
<dbReference type="PANTHER" id="PTHR11079">
    <property type="entry name" value="CYTOSINE DEAMINASE FAMILY MEMBER"/>
    <property type="match status" value="1"/>
</dbReference>
<keyword evidence="3" id="KW-0479">Metal-binding</keyword>
<protein>
    <recommendedName>
        <fullName evidence="2">diaminohydroxyphosphoribosylaminopyrimidine deaminase</fullName>
        <ecNumber evidence="2">3.5.4.26</ecNumber>
    </recommendedName>
</protein>
<keyword evidence="6" id="KW-0378">Hydrolase</keyword>
<evidence type="ECO:0000256" key="3">
    <source>
        <dbReference type="ARBA" id="ARBA00022723"/>
    </source>
</evidence>
<evidence type="ECO:0000256" key="4">
    <source>
        <dbReference type="ARBA" id="ARBA00022833"/>
    </source>
</evidence>
<feature type="domain" description="CMP/dCMP-type deaminase" evidence="5">
    <location>
        <begin position="4"/>
        <end position="124"/>
    </location>
</feature>